<dbReference type="PANTHER" id="PTHR35007:SF4">
    <property type="entry name" value="CONSERVED TRANSMEMBRANE PROTEIN-RELATED"/>
    <property type="match status" value="1"/>
</dbReference>
<dbReference type="KEGG" id="csx:CSING_01310"/>
<dbReference type="OrthoDB" id="4421971at2"/>
<dbReference type="PANTHER" id="PTHR35007">
    <property type="entry name" value="INTEGRAL MEMBRANE PROTEIN-RELATED"/>
    <property type="match status" value="1"/>
</dbReference>
<protein>
    <submittedName>
        <fullName evidence="8">Type II secretion system protein F (GspF)</fullName>
    </submittedName>
</protein>
<dbReference type="Pfam" id="PF00482">
    <property type="entry name" value="T2SSF"/>
    <property type="match status" value="1"/>
</dbReference>
<organism evidence="8 9">
    <name type="scientific">Corynebacterium singulare</name>
    <dbReference type="NCBI Taxonomy" id="161899"/>
    <lineage>
        <taxon>Bacteria</taxon>
        <taxon>Bacillati</taxon>
        <taxon>Actinomycetota</taxon>
        <taxon>Actinomycetes</taxon>
        <taxon>Mycobacteriales</taxon>
        <taxon>Corynebacteriaceae</taxon>
        <taxon>Corynebacterium</taxon>
    </lineage>
</organism>
<dbReference type="RefSeq" id="WP_042529000.1">
    <property type="nucleotide sequence ID" value="NZ_CP010827.1"/>
</dbReference>
<keyword evidence="4 6" id="KW-1133">Transmembrane helix</keyword>
<evidence type="ECO:0000256" key="3">
    <source>
        <dbReference type="ARBA" id="ARBA00022692"/>
    </source>
</evidence>
<evidence type="ECO:0000256" key="5">
    <source>
        <dbReference type="ARBA" id="ARBA00023136"/>
    </source>
</evidence>
<evidence type="ECO:0000256" key="2">
    <source>
        <dbReference type="ARBA" id="ARBA00022475"/>
    </source>
</evidence>
<proteinExistence type="predicted"/>
<feature type="transmembrane region" description="Helical" evidence="6">
    <location>
        <begin position="35"/>
        <end position="64"/>
    </location>
</feature>
<feature type="transmembrane region" description="Helical" evidence="6">
    <location>
        <begin position="215"/>
        <end position="240"/>
    </location>
</feature>
<keyword evidence="2" id="KW-1003">Cell membrane</keyword>
<evidence type="ECO:0000313" key="8">
    <source>
        <dbReference type="EMBL" id="AJI77823.1"/>
    </source>
</evidence>
<evidence type="ECO:0000256" key="6">
    <source>
        <dbReference type="SAM" id="Phobius"/>
    </source>
</evidence>
<evidence type="ECO:0000256" key="1">
    <source>
        <dbReference type="ARBA" id="ARBA00004651"/>
    </source>
</evidence>
<dbReference type="AlphaFoldDB" id="A0A0B6ESQ8"/>
<comment type="subcellular location">
    <subcellularLocation>
        <location evidence="1">Cell membrane</location>
        <topology evidence="1">Multi-pass membrane protein</topology>
    </subcellularLocation>
</comment>
<evidence type="ECO:0000259" key="7">
    <source>
        <dbReference type="Pfam" id="PF00482"/>
    </source>
</evidence>
<dbReference type="STRING" id="161899.CSING_01310"/>
<evidence type="ECO:0000313" key="9">
    <source>
        <dbReference type="Proteomes" id="UP000031890"/>
    </source>
</evidence>
<gene>
    <name evidence="8" type="ORF">CSING_01310</name>
</gene>
<sequence>MMWLYLAAACLLSPPGSKARLSAPKPRSVAPAVLFLAVGCFVFFGRPTVVIAVGCILACALWFAHDLAASRRERRGAQALATYFGTLAAELRAGSTTSGALRRGADSLPESTPDNLRSALSTAAGLAAQGGSPGAALTTTELSRFAALLNVSGRHGVALASLIEQAQSQLDTAQRHARETAASLQGPQATALILAFLPVAGILMGGAMGADSLGFLLGGGVGGVLLDVGVALVCIGFTWSRLILRKAARR</sequence>
<dbReference type="HOGENOM" id="CLU_065779_3_0_11"/>
<dbReference type="EMBL" id="CP010827">
    <property type="protein sequence ID" value="AJI77823.1"/>
    <property type="molecule type" value="Genomic_DNA"/>
</dbReference>
<dbReference type="Proteomes" id="UP000031890">
    <property type="component" value="Chromosome"/>
</dbReference>
<dbReference type="InterPro" id="IPR018076">
    <property type="entry name" value="T2SS_GspF_dom"/>
</dbReference>
<evidence type="ECO:0000256" key="4">
    <source>
        <dbReference type="ARBA" id="ARBA00022989"/>
    </source>
</evidence>
<dbReference type="GO" id="GO:0005886">
    <property type="term" value="C:plasma membrane"/>
    <property type="evidence" value="ECO:0007669"/>
    <property type="project" value="UniProtKB-SubCell"/>
</dbReference>
<feature type="domain" description="Type II secretion system protein GspF" evidence="7">
    <location>
        <begin position="86"/>
        <end position="204"/>
    </location>
</feature>
<keyword evidence="5 6" id="KW-0472">Membrane</keyword>
<name>A0A0B6ESQ8_9CORY</name>
<reference evidence="8 9" key="1">
    <citation type="journal article" date="2015" name="Genome Announc.">
        <title>Complete Genome Sequence and Annotation of Corynebacterium singulare DSM 44357, Isolated from a Human Semen Specimen.</title>
        <authorList>
            <person name="Merten M."/>
            <person name="Brinkrolf K."/>
            <person name="Albersmeier A."/>
            <person name="Kutter Y."/>
            <person name="Ruckert C."/>
            <person name="Tauch A."/>
        </authorList>
    </citation>
    <scope>NUCLEOTIDE SEQUENCE [LARGE SCALE GENOMIC DNA]</scope>
    <source>
        <strain evidence="8">IBS B52218</strain>
    </source>
</reference>
<accession>A0A0B6ESQ8</accession>
<keyword evidence="3 6" id="KW-0812">Transmembrane</keyword>
<feature type="transmembrane region" description="Helical" evidence="6">
    <location>
        <begin position="189"/>
        <end position="209"/>
    </location>
</feature>